<organism evidence="1 2">
    <name type="scientific">Dyella marensis</name>
    <dbReference type="NCBI Taxonomy" id="500610"/>
    <lineage>
        <taxon>Bacteria</taxon>
        <taxon>Pseudomonadati</taxon>
        <taxon>Pseudomonadota</taxon>
        <taxon>Gammaproteobacteria</taxon>
        <taxon>Lysobacterales</taxon>
        <taxon>Rhodanobacteraceae</taxon>
        <taxon>Dyella</taxon>
    </lineage>
</organism>
<dbReference type="AlphaFoldDB" id="A0A1I2DC19"/>
<dbReference type="InterPro" id="IPR005358">
    <property type="entry name" value="Puta_zinc/iron-chelating_dom"/>
</dbReference>
<protein>
    <recommendedName>
        <fullName evidence="3">Zinc-or iron-chelating domain-containing protein</fullName>
    </recommendedName>
</protein>
<name>A0A1I2DC19_9GAMM</name>
<dbReference type="STRING" id="500610.SAMN02799615_01637"/>
<accession>A0A1I2DC19</accession>
<dbReference type="Proteomes" id="UP000199477">
    <property type="component" value="Unassembled WGS sequence"/>
</dbReference>
<keyword evidence="2" id="KW-1185">Reference proteome</keyword>
<proteinExistence type="predicted"/>
<dbReference type="Pfam" id="PF03692">
    <property type="entry name" value="CxxCxxCC"/>
    <property type="match status" value="1"/>
</dbReference>
<evidence type="ECO:0000313" key="2">
    <source>
        <dbReference type="Proteomes" id="UP000199477"/>
    </source>
</evidence>
<reference evidence="2" key="1">
    <citation type="submission" date="2016-10" db="EMBL/GenBank/DDBJ databases">
        <authorList>
            <person name="Varghese N."/>
            <person name="Submissions S."/>
        </authorList>
    </citation>
    <scope>NUCLEOTIDE SEQUENCE [LARGE SCALE GENOMIC DNA]</scope>
    <source>
        <strain evidence="2">UNC178MFTsu3.1</strain>
    </source>
</reference>
<dbReference type="EMBL" id="FONH01000004">
    <property type="protein sequence ID" value="SFE78019.1"/>
    <property type="molecule type" value="Genomic_DNA"/>
</dbReference>
<evidence type="ECO:0000313" key="1">
    <source>
        <dbReference type="EMBL" id="SFE78019.1"/>
    </source>
</evidence>
<gene>
    <name evidence="1" type="ORF">SAMN02799615_01637</name>
</gene>
<sequence>MGGTVPAELTEQIDPHRLAMRGTQARQPHCVALQGVVGESAHCGIYAQRPSVCREVIPAWESGAPSAQCDKARAAYGLAPLTPEDWAEPLQPQSA</sequence>
<evidence type="ECO:0008006" key="3">
    <source>
        <dbReference type="Google" id="ProtNLM"/>
    </source>
</evidence>